<sequence>MVINIHMLVHILLESISSLGRIKTAKIIFQSIR</sequence>
<evidence type="ECO:0000313" key="1">
    <source>
        <dbReference type="EMBL" id="DAD95181.1"/>
    </source>
</evidence>
<name>A0A8S5NK50_9CAUD</name>
<protein>
    <submittedName>
        <fullName evidence="1">Uncharacterized protein</fullName>
    </submittedName>
</protein>
<proteinExistence type="predicted"/>
<reference evidence="1" key="1">
    <citation type="journal article" date="2021" name="Proc. Natl. Acad. Sci. U.S.A.">
        <title>A Catalog of Tens of Thousands of Viruses from Human Metagenomes Reveals Hidden Associations with Chronic Diseases.</title>
        <authorList>
            <person name="Tisza M.J."/>
            <person name="Buck C.B."/>
        </authorList>
    </citation>
    <scope>NUCLEOTIDE SEQUENCE</scope>
    <source>
        <strain evidence="1">CtsNK10</strain>
    </source>
</reference>
<accession>A0A8S5NK50</accession>
<dbReference type="EMBL" id="BK015191">
    <property type="protein sequence ID" value="DAD95181.1"/>
    <property type="molecule type" value="Genomic_DNA"/>
</dbReference>
<organism evidence="1">
    <name type="scientific">Podoviridae sp. ctsNK10</name>
    <dbReference type="NCBI Taxonomy" id="2826582"/>
    <lineage>
        <taxon>Viruses</taxon>
        <taxon>Duplodnaviria</taxon>
        <taxon>Heunggongvirae</taxon>
        <taxon>Uroviricota</taxon>
        <taxon>Caudoviricetes</taxon>
    </lineage>
</organism>